<evidence type="ECO:0000313" key="2">
    <source>
        <dbReference type="Proteomes" id="UP000182719"/>
    </source>
</evidence>
<protein>
    <submittedName>
        <fullName evidence="1">Uncharacterized protein</fullName>
    </submittedName>
</protein>
<dbReference type="Proteomes" id="UP000182719">
    <property type="component" value="Unassembled WGS sequence"/>
</dbReference>
<evidence type="ECO:0000313" key="1">
    <source>
        <dbReference type="EMBL" id="SEL03086.1"/>
    </source>
</evidence>
<dbReference type="EMBL" id="FOAP01000003">
    <property type="protein sequence ID" value="SEL03086.1"/>
    <property type="molecule type" value="Genomic_DNA"/>
</dbReference>
<sequence length="58" mass="6579">MLLGPSKLTRGPMEGLYLRRDQGGFLETRAKLVSPEFIQGIEEHWSARPLERNVLARG</sequence>
<gene>
    <name evidence="1" type="ORF">SAMN05444354_103355</name>
</gene>
<dbReference type="AlphaFoldDB" id="A0A1H7LVU5"/>
<accession>A0A1H7LVU5</accession>
<keyword evidence="2" id="KW-1185">Reference proteome</keyword>
<reference evidence="2" key="1">
    <citation type="submission" date="2016-10" db="EMBL/GenBank/DDBJ databases">
        <authorList>
            <person name="Varghese N."/>
            <person name="Submissions S."/>
        </authorList>
    </citation>
    <scope>NUCLEOTIDE SEQUENCE [LARGE SCALE GENOMIC DNA]</scope>
    <source>
        <strain evidence="2">DSM 17044</strain>
    </source>
</reference>
<name>A0A1H7LVU5_STIAU</name>
<organism evidence="1 2">
    <name type="scientific">Stigmatella aurantiaca</name>
    <dbReference type="NCBI Taxonomy" id="41"/>
    <lineage>
        <taxon>Bacteria</taxon>
        <taxon>Pseudomonadati</taxon>
        <taxon>Myxococcota</taxon>
        <taxon>Myxococcia</taxon>
        <taxon>Myxococcales</taxon>
        <taxon>Cystobacterineae</taxon>
        <taxon>Archangiaceae</taxon>
        <taxon>Stigmatella</taxon>
    </lineage>
</organism>
<proteinExistence type="predicted"/>